<reference evidence="1" key="1">
    <citation type="journal article" date="1997" name="Proc. Natl. Acad. Sci. U.S.A.">
        <title>Complete nucleotide sequence of the chloroplast genome from the green alga Chlorella vulgaris: the existence of genes possibly involved in chloroplast division.</title>
        <authorList>
            <person name="Wakasugi T."/>
            <person name="Nagai T."/>
            <person name="Kapoor M."/>
            <person name="Sugita M."/>
            <person name="Ito M."/>
            <person name="Ito S."/>
            <person name="Tsudzuki J."/>
            <person name="Nakashima K."/>
            <person name="Tsudzuki T."/>
            <person name="Suzuki Y."/>
            <person name="Hamada A."/>
            <person name="Ohta T."/>
            <person name="Inamura A."/>
            <person name="Yoshinaga K."/>
            <person name="Sugiura M."/>
        </authorList>
    </citation>
    <scope>NUCLEOTIDE SEQUENCE</scope>
</reference>
<dbReference type="AlphaFoldDB" id="V9H0Y4"/>
<accession>V9H0Y4</accession>
<dbReference type="RefSeq" id="NP_045823.1">
    <property type="nucleotide sequence ID" value="NC_001865.1"/>
</dbReference>
<dbReference type="GeneID" id="1457426"/>
<name>V9H0Y4_CHLVU</name>
<sequence>MKKKALFFDEQIGKGTRLKRLYCILKTIYKVFHSFFDVWSKKQRFLLSPISSDFCF</sequence>
<evidence type="ECO:0000313" key="1">
    <source>
        <dbReference type="EMBL" id="BAA57898.1"/>
    </source>
</evidence>
<protein>
    <submittedName>
        <fullName evidence="1">Uncharacterized protein</fullName>
    </submittedName>
</protein>
<reference evidence="2" key="2">
    <citation type="journal article" date="2021" name="Mitochondrial DNA Part B Resour">
        <title>The chloroplast genome of a unicellular green alga strain isolated from the rubber processing wastewater.</title>
        <authorList>
            <person name="Han B."/>
            <person name="Mu Y."/>
            <person name="Tan D."/>
            <person name="Ma S."/>
            <person name="Fu L."/>
            <person name="Sun X."/>
            <person name="Zhang J."/>
        </authorList>
    </citation>
    <scope>NUCLEOTIDE SEQUENCE</scope>
</reference>
<keyword evidence="1" id="KW-0934">Plastid</keyword>
<dbReference type="EMBL" id="AB001684">
    <property type="protein sequence ID" value="BAA57898.1"/>
    <property type="molecule type" value="Genomic_DNA"/>
</dbReference>
<proteinExistence type="predicted"/>
<keyword evidence="1" id="KW-0150">Chloroplast</keyword>
<dbReference type="EMBL" id="MT920676">
    <property type="protein sequence ID" value="QSV10865.1"/>
    <property type="molecule type" value="Genomic_DNA"/>
</dbReference>
<evidence type="ECO:0000313" key="2">
    <source>
        <dbReference type="EMBL" id="QSV10865.1"/>
    </source>
</evidence>
<geneLocation type="chloroplast" evidence="1"/>
<organism evidence="1">
    <name type="scientific">Chlorella vulgaris</name>
    <name type="common">Green alga</name>
    <dbReference type="NCBI Taxonomy" id="3077"/>
    <lineage>
        <taxon>Eukaryota</taxon>
        <taxon>Viridiplantae</taxon>
        <taxon>Chlorophyta</taxon>
        <taxon>core chlorophytes</taxon>
        <taxon>Trebouxiophyceae</taxon>
        <taxon>Chlorellales</taxon>
        <taxon>Chlorellaceae</taxon>
        <taxon>Chlorella clade</taxon>
        <taxon>Chlorella</taxon>
    </lineage>
</organism>